<dbReference type="Pfam" id="PF00196">
    <property type="entry name" value="GerE"/>
    <property type="match status" value="1"/>
</dbReference>
<dbReference type="SUPFAM" id="SSF52540">
    <property type="entry name" value="P-loop containing nucleoside triphosphate hydrolases"/>
    <property type="match status" value="1"/>
</dbReference>
<dbReference type="SMART" id="SM00421">
    <property type="entry name" value="HTH_LUXR"/>
    <property type="match status" value="1"/>
</dbReference>
<dbReference type="InterPro" id="IPR000792">
    <property type="entry name" value="Tscrpt_reg_LuxR_C"/>
</dbReference>
<dbReference type="InterPro" id="IPR011990">
    <property type="entry name" value="TPR-like_helical_dom_sf"/>
</dbReference>
<gene>
    <name evidence="4" type="ORF">GCM10009727_00940</name>
</gene>
<proteinExistence type="predicted"/>
<dbReference type="Gene3D" id="3.40.50.300">
    <property type="entry name" value="P-loop containing nucleotide triphosphate hydrolases"/>
    <property type="match status" value="1"/>
</dbReference>
<feature type="domain" description="HTH luxR-type" evidence="3">
    <location>
        <begin position="854"/>
        <end position="919"/>
    </location>
</feature>
<dbReference type="RefSeq" id="WP_344260060.1">
    <property type="nucleotide sequence ID" value="NZ_BAAAMR010000001.1"/>
</dbReference>
<evidence type="ECO:0000313" key="5">
    <source>
        <dbReference type="Proteomes" id="UP001501020"/>
    </source>
</evidence>
<name>A0ABP5JHJ7_9ACTN</name>
<dbReference type="InterPro" id="IPR016032">
    <property type="entry name" value="Sig_transdc_resp-reg_C-effctor"/>
</dbReference>
<dbReference type="PANTHER" id="PTHR16305">
    <property type="entry name" value="TESTICULAR SOLUBLE ADENYLYL CYCLASE"/>
    <property type="match status" value="1"/>
</dbReference>
<dbReference type="SUPFAM" id="SSF48452">
    <property type="entry name" value="TPR-like"/>
    <property type="match status" value="1"/>
</dbReference>
<evidence type="ECO:0000259" key="3">
    <source>
        <dbReference type="PROSITE" id="PS50043"/>
    </source>
</evidence>
<dbReference type="PANTHER" id="PTHR16305:SF35">
    <property type="entry name" value="TRANSCRIPTIONAL ACTIVATOR DOMAIN"/>
    <property type="match status" value="1"/>
</dbReference>
<evidence type="ECO:0000256" key="2">
    <source>
        <dbReference type="ARBA" id="ARBA00022840"/>
    </source>
</evidence>
<dbReference type="PRINTS" id="PR00038">
    <property type="entry name" value="HTHLUXR"/>
</dbReference>
<evidence type="ECO:0000256" key="1">
    <source>
        <dbReference type="ARBA" id="ARBA00022741"/>
    </source>
</evidence>
<dbReference type="Pfam" id="PF13191">
    <property type="entry name" value="AAA_16"/>
    <property type="match status" value="1"/>
</dbReference>
<dbReference type="InterPro" id="IPR027417">
    <property type="entry name" value="P-loop_NTPase"/>
</dbReference>
<dbReference type="Gene3D" id="1.10.10.10">
    <property type="entry name" value="Winged helix-like DNA-binding domain superfamily/Winged helix DNA-binding domain"/>
    <property type="match status" value="1"/>
</dbReference>
<sequence length="925" mass="98625">MDQRTRAAGHGENTRLLGRASECALLDQMIAAVRTGESRVLVLHGPPGIGKSALLAHAERAAAGVQVLRAGGVESEMELAFAALHQLCAPLLGRLGNLPEPQREALETVFGMRAGPAPERFLVALAVLGLLSEASEESPLLCVVDDAQWMDRASAQILGFVARRLLAESVALLFGSRRRPQDLIGLPELEIAGLGDADARALLDSVTHARLDRHISERLVAETQGNPLALLELPRGLSVTQMAGGLGLLRGDALPGRIEQSFLARIEALPEQTRLLLLVAAAEPTGHPDLVWRAAERLGIVPATALAAGTDGLLSFDARVIFHHPLVRSAVYGAARQRDRRAVHLALAEVTDAQADPDRRAWHLASATTVPDEAVAAELERSADRAQARGGLAAAAAFLQRSLALSVDTARRAERALSAADASLRAGDLDAARKLADIADGNARSEFQRVRAHLVRSHITFAAGFNNEAPPMLLEAAQRLEPFDMDLARETYLIAWGGASYGAANRESLVAISRAIGNLPPREGSPSVLDLVLESYALLISEGRTTALPTLRKAVSALTDAPLQDLLKWSWAANGLVALIWEDRIMTRTPARVLEVVRAAGALADLPVYLHALGIPTSLSGEFGAAAAIVAESEAVAAATGVPMTQHTKLLLTALQGREAEASALIAATIEEAGAGGQLAGVASAQWATAILYNGLADYERALSAAQATTLSANALVSQWALSELVEAAARAGNDAAAHGALEDLAVTAEPCDTDWAQGILSRCRALLSDDAAAAGLYREAIERLSRTVLRPELARAHLLYGEWLRRDRQRTEARTHLRTAYEMFTSIGMEAFAERARRELLATGEAVRKRRNEAATNEGLTPQERQIALLVRDGLSNPEVAARLFLSPRTVEWHLRQVFTKLGIGSRKQLPDALPRSESDSTTG</sequence>
<dbReference type="Proteomes" id="UP001501020">
    <property type="component" value="Unassembled WGS sequence"/>
</dbReference>
<dbReference type="EMBL" id="BAAAMR010000001">
    <property type="protein sequence ID" value="GAA2118145.1"/>
    <property type="molecule type" value="Genomic_DNA"/>
</dbReference>
<keyword evidence="5" id="KW-1185">Reference proteome</keyword>
<dbReference type="CDD" id="cd06170">
    <property type="entry name" value="LuxR_C_like"/>
    <property type="match status" value="1"/>
</dbReference>
<accession>A0ABP5JHJ7</accession>
<comment type="caution">
    <text evidence="4">The sequence shown here is derived from an EMBL/GenBank/DDBJ whole genome shotgun (WGS) entry which is preliminary data.</text>
</comment>
<organism evidence="4 5">
    <name type="scientific">Actinomadura napierensis</name>
    <dbReference type="NCBI Taxonomy" id="267854"/>
    <lineage>
        <taxon>Bacteria</taxon>
        <taxon>Bacillati</taxon>
        <taxon>Actinomycetota</taxon>
        <taxon>Actinomycetes</taxon>
        <taxon>Streptosporangiales</taxon>
        <taxon>Thermomonosporaceae</taxon>
        <taxon>Actinomadura</taxon>
    </lineage>
</organism>
<keyword evidence="1" id="KW-0547">Nucleotide-binding</keyword>
<reference evidence="5" key="1">
    <citation type="journal article" date="2019" name="Int. J. Syst. Evol. Microbiol.">
        <title>The Global Catalogue of Microorganisms (GCM) 10K type strain sequencing project: providing services to taxonomists for standard genome sequencing and annotation.</title>
        <authorList>
            <consortium name="The Broad Institute Genomics Platform"/>
            <consortium name="The Broad Institute Genome Sequencing Center for Infectious Disease"/>
            <person name="Wu L."/>
            <person name="Ma J."/>
        </authorList>
    </citation>
    <scope>NUCLEOTIDE SEQUENCE [LARGE SCALE GENOMIC DNA]</scope>
    <source>
        <strain evidence="5">JCM 13850</strain>
    </source>
</reference>
<evidence type="ECO:0000313" key="4">
    <source>
        <dbReference type="EMBL" id="GAA2118145.1"/>
    </source>
</evidence>
<dbReference type="SUPFAM" id="SSF46894">
    <property type="entry name" value="C-terminal effector domain of the bipartite response regulators"/>
    <property type="match status" value="1"/>
</dbReference>
<protein>
    <submittedName>
        <fullName evidence="4">LuxR family transcriptional regulator</fullName>
    </submittedName>
</protein>
<dbReference type="InterPro" id="IPR041664">
    <property type="entry name" value="AAA_16"/>
</dbReference>
<keyword evidence="2" id="KW-0067">ATP-binding</keyword>
<dbReference type="PROSITE" id="PS50043">
    <property type="entry name" value="HTH_LUXR_2"/>
    <property type="match status" value="1"/>
</dbReference>
<dbReference type="InterPro" id="IPR036388">
    <property type="entry name" value="WH-like_DNA-bd_sf"/>
</dbReference>